<dbReference type="EMBL" id="GG697369">
    <property type="protein sequence ID" value="EFQ33319.1"/>
    <property type="molecule type" value="Genomic_DNA"/>
</dbReference>
<organism evidence="3">
    <name type="scientific">Colletotrichum graminicola (strain M1.001 / M2 / FGSC 10212)</name>
    <name type="common">Maize anthracnose fungus</name>
    <name type="synonym">Glomerella graminicola</name>
    <dbReference type="NCBI Taxonomy" id="645133"/>
    <lineage>
        <taxon>Eukaryota</taxon>
        <taxon>Fungi</taxon>
        <taxon>Dikarya</taxon>
        <taxon>Ascomycota</taxon>
        <taxon>Pezizomycotina</taxon>
        <taxon>Sordariomycetes</taxon>
        <taxon>Hypocreomycetidae</taxon>
        <taxon>Glomerellales</taxon>
        <taxon>Glomerellaceae</taxon>
        <taxon>Colletotrichum</taxon>
        <taxon>Colletotrichum graminicola species complex</taxon>
    </lineage>
</organism>
<feature type="compositionally biased region" description="Polar residues" evidence="1">
    <location>
        <begin position="266"/>
        <end position="289"/>
    </location>
</feature>
<gene>
    <name evidence="2" type="ORF">GLRG_08463</name>
</gene>
<dbReference type="STRING" id="645133.E3QR31"/>
<feature type="compositionally biased region" description="Polar residues" evidence="1">
    <location>
        <begin position="49"/>
        <end position="61"/>
    </location>
</feature>
<dbReference type="GeneID" id="24413828"/>
<reference evidence="3" key="1">
    <citation type="journal article" date="2012" name="Nat. Genet.">
        <title>Lifestyle transitions in plant pathogenic Colletotrichum fungi deciphered by genome and transcriptome analyses.</title>
        <authorList>
            <person name="O'Connell R.J."/>
            <person name="Thon M.R."/>
            <person name="Hacquard S."/>
            <person name="Amyotte S.G."/>
            <person name="Kleemann J."/>
            <person name="Torres M.F."/>
            <person name="Damm U."/>
            <person name="Buiate E.A."/>
            <person name="Epstein L."/>
            <person name="Alkan N."/>
            <person name="Altmueller J."/>
            <person name="Alvarado-Balderrama L."/>
            <person name="Bauser C.A."/>
            <person name="Becker C."/>
            <person name="Birren B.W."/>
            <person name="Chen Z."/>
            <person name="Choi J."/>
            <person name="Crouch J.A."/>
            <person name="Duvick J.P."/>
            <person name="Farman M.A."/>
            <person name="Gan P."/>
            <person name="Heiman D."/>
            <person name="Henrissat B."/>
            <person name="Howard R.J."/>
            <person name="Kabbage M."/>
            <person name="Koch C."/>
            <person name="Kracher B."/>
            <person name="Kubo Y."/>
            <person name="Law A.D."/>
            <person name="Lebrun M.-H."/>
            <person name="Lee Y.-H."/>
            <person name="Miyara I."/>
            <person name="Moore N."/>
            <person name="Neumann U."/>
            <person name="Nordstroem K."/>
            <person name="Panaccione D.G."/>
            <person name="Panstruga R."/>
            <person name="Place M."/>
            <person name="Proctor R.H."/>
            <person name="Prusky D."/>
            <person name="Rech G."/>
            <person name="Reinhardt R."/>
            <person name="Rollins J.A."/>
            <person name="Rounsley S."/>
            <person name="Schardl C.L."/>
            <person name="Schwartz D.C."/>
            <person name="Shenoy N."/>
            <person name="Shirasu K."/>
            <person name="Sikhakolli U.R."/>
            <person name="Stueber K."/>
            <person name="Sukno S.A."/>
            <person name="Sweigard J.A."/>
            <person name="Takano Y."/>
            <person name="Takahara H."/>
            <person name="Trail F."/>
            <person name="van der Does H.C."/>
            <person name="Voll L.M."/>
            <person name="Will I."/>
            <person name="Young S."/>
            <person name="Zeng Q."/>
            <person name="Zhang J."/>
            <person name="Zhou S."/>
            <person name="Dickman M.B."/>
            <person name="Schulze-Lefert P."/>
            <person name="Ver Loren van Themaat E."/>
            <person name="Ma L.-J."/>
            <person name="Vaillancourt L.J."/>
        </authorList>
    </citation>
    <scope>NUCLEOTIDE SEQUENCE [LARGE SCALE GENOMIC DNA]</scope>
    <source>
        <strain evidence="3">M1.001 / M2 / FGSC 10212</strain>
    </source>
</reference>
<dbReference type="Proteomes" id="UP000008782">
    <property type="component" value="Unassembled WGS sequence"/>
</dbReference>
<feature type="compositionally biased region" description="Polar residues" evidence="1">
    <location>
        <begin position="228"/>
        <end position="248"/>
    </location>
</feature>
<feature type="compositionally biased region" description="Basic and acidic residues" evidence="1">
    <location>
        <begin position="301"/>
        <end position="312"/>
    </location>
</feature>
<sequence>MSGALQEDGVSAVARNKDRGWDTNVGPRHIKTPSPGTKPASPNKVAPTSPININLTVNPNTPWAAFAKDISKKPSPDRNGSQTNGGGSNGSRKSWGSKKVTDWEPIPSGQHPDLGWSTPVKSQGSIKGSNSAWAATGGNRSNSGWNTSGNVQNNDAQVNSGGDGWTTTNDTTWGDSNTNQDAWGASNNQPGDSWTNAQGNYNNWSTGSNHSGSKKSSKSQHNNSGGNRSPSGQPQLATNWNEQGNNVGYSGHVVSNDLNKPDKPSKNTSQPSTNGDWDNNAGPTTDSPVGNSNNSNGSKQGSKDTPKKRDEWASSGGSVWSTDNNAVPTNSNSPNNWGPGTTSGDNWNQTATEMSKASSGSKSMPGAWDTKLPWGDTSMAQSTGGAADNW</sequence>
<feature type="compositionally biased region" description="Polar residues" evidence="1">
    <location>
        <begin position="119"/>
        <end position="158"/>
    </location>
</feature>
<evidence type="ECO:0000313" key="2">
    <source>
        <dbReference type="EMBL" id="EFQ33319.1"/>
    </source>
</evidence>
<feature type="compositionally biased region" description="Polar residues" evidence="1">
    <location>
        <begin position="185"/>
        <end position="206"/>
    </location>
</feature>
<feature type="region of interest" description="Disordered" evidence="1">
    <location>
        <begin position="1"/>
        <end position="390"/>
    </location>
</feature>
<dbReference type="HOGENOM" id="CLU_707895_0_0_1"/>
<dbReference type="RefSeq" id="XP_008097339.1">
    <property type="nucleotide sequence ID" value="XM_008099148.1"/>
</dbReference>
<evidence type="ECO:0000313" key="3">
    <source>
        <dbReference type="Proteomes" id="UP000008782"/>
    </source>
</evidence>
<feature type="compositionally biased region" description="Polar residues" evidence="1">
    <location>
        <begin position="315"/>
        <end position="362"/>
    </location>
</feature>
<feature type="compositionally biased region" description="Low complexity" evidence="1">
    <location>
        <begin position="290"/>
        <end position="300"/>
    </location>
</feature>
<feature type="compositionally biased region" description="Low complexity" evidence="1">
    <location>
        <begin position="165"/>
        <end position="179"/>
    </location>
</feature>
<dbReference type="VEuPathDB" id="FungiDB:GLRG_08463"/>
<evidence type="ECO:0000256" key="1">
    <source>
        <dbReference type="SAM" id="MobiDB-lite"/>
    </source>
</evidence>
<dbReference type="OrthoDB" id="3439935at2759"/>
<proteinExistence type="predicted"/>
<name>E3QR31_COLGM</name>
<dbReference type="eggNOG" id="ENOG502QQ65">
    <property type="taxonomic scope" value="Eukaryota"/>
</dbReference>
<protein>
    <submittedName>
        <fullName evidence="2">Uncharacterized protein</fullName>
    </submittedName>
</protein>
<accession>E3QR31</accession>
<dbReference type="AlphaFoldDB" id="E3QR31"/>
<keyword evidence="3" id="KW-1185">Reference proteome</keyword>